<accession>A0ACC0AWR9</accession>
<proteinExistence type="predicted"/>
<dbReference type="Proteomes" id="UP001060085">
    <property type="component" value="Linkage Group LG05"/>
</dbReference>
<protein>
    <submittedName>
        <fullName evidence="1">Uncharacterized protein</fullName>
    </submittedName>
</protein>
<evidence type="ECO:0000313" key="2">
    <source>
        <dbReference type="Proteomes" id="UP001060085"/>
    </source>
</evidence>
<reference evidence="2" key="1">
    <citation type="journal article" date="2023" name="Nat. Plants">
        <title>Single-cell RNA sequencing provides a high-resolution roadmap for understanding the multicellular compartmentation of specialized metabolism.</title>
        <authorList>
            <person name="Sun S."/>
            <person name="Shen X."/>
            <person name="Li Y."/>
            <person name="Li Y."/>
            <person name="Wang S."/>
            <person name="Li R."/>
            <person name="Zhang H."/>
            <person name="Shen G."/>
            <person name="Guo B."/>
            <person name="Wei J."/>
            <person name="Xu J."/>
            <person name="St-Pierre B."/>
            <person name="Chen S."/>
            <person name="Sun C."/>
        </authorList>
    </citation>
    <scope>NUCLEOTIDE SEQUENCE [LARGE SCALE GENOMIC DNA]</scope>
</reference>
<sequence length="232" mass="25924">MQGRNTVEEVLCLSAIRDYTVFYRNREDSSMLSDIVVAYPTSIEMLRTWPYVLIMDTTYKTNKTSHGLPCACELITRFDHVLPIQLHDIDVFWQTLEIGSPHPSAQQQDMDSEMRSLTDLLYQISTGPISKVREMRRLEKRVLNLVLPEDPSVTLTSPPKVAVTKGRKKANSTKRDKSHWEHSSGSNSGSGTGSGSLSDSGSGWDPVGERDRHELLGKGAEDATVAEVIYLL</sequence>
<evidence type="ECO:0000313" key="1">
    <source>
        <dbReference type="EMBL" id="KAI5665031.1"/>
    </source>
</evidence>
<dbReference type="EMBL" id="CM044705">
    <property type="protein sequence ID" value="KAI5665031.1"/>
    <property type="molecule type" value="Genomic_DNA"/>
</dbReference>
<name>A0ACC0AWR9_CATRO</name>
<organism evidence="1 2">
    <name type="scientific">Catharanthus roseus</name>
    <name type="common">Madagascar periwinkle</name>
    <name type="synonym">Vinca rosea</name>
    <dbReference type="NCBI Taxonomy" id="4058"/>
    <lineage>
        <taxon>Eukaryota</taxon>
        <taxon>Viridiplantae</taxon>
        <taxon>Streptophyta</taxon>
        <taxon>Embryophyta</taxon>
        <taxon>Tracheophyta</taxon>
        <taxon>Spermatophyta</taxon>
        <taxon>Magnoliopsida</taxon>
        <taxon>eudicotyledons</taxon>
        <taxon>Gunneridae</taxon>
        <taxon>Pentapetalae</taxon>
        <taxon>asterids</taxon>
        <taxon>lamiids</taxon>
        <taxon>Gentianales</taxon>
        <taxon>Apocynaceae</taxon>
        <taxon>Rauvolfioideae</taxon>
        <taxon>Vinceae</taxon>
        <taxon>Catharanthinae</taxon>
        <taxon>Catharanthus</taxon>
    </lineage>
</organism>
<gene>
    <name evidence="1" type="ORF">M9H77_24354</name>
</gene>
<comment type="caution">
    <text evidence="1">The sequence shown here is derived from an EMBL/GenBank/DDBJ whole genome shotgun (WGS) entry which is preliminary data.</text>
</comment>
<keyword evidence="2" id="KW-1185">Reference proteome</keyword>